<evidence type="ECO:0000313" key="4">
    <source>
        <dbReference type="EMBL" id="VYU12547.1"/>
    </source>
</evidence>
<evidence type="ECO:0000256" key="2">
    <source>
        <dbReference type="SAM" id="MobiDB-lite"/>
    </source>
</evidence>
<dbReference type="SUPFAM" id="SSF69360">
    <property type="entry name" value="Cell wall binding repeat"/>
    <property type="match status" value="4"/>
</dbReference>
<evidence type="ECO:0000256" key="3">
    <source>
        <dbReference type="SAM" id="SignalP"/>
    </source>
</evidence>
<feature type="compositionally biased region" description="Polar residues" evidence="2">
    <location>
        <begin position="110"/>
        <end position="124"/>
    </location>
</feature>
<protein>
    <submittedName>
        <fullName evidence="4">Glucosyltransferase-SI</fullName>
        <ecNumber evidence="4">2.4.1.5</ecNumber>
    </submittedName>
</protein>
<evidence type="ECO:0000256" key="1">
    <source>
        <dbReference type="ARBA" id="ARBA00022737"/>
    </source>
</evidence>
<sequence length="815" mass="90818">MNTEMNYPWHVYKKHLVALSCVTALAAFSLVARPAFADEAKTPETSSQPTEILAPAQETAVTNVEVKAPTTNPISTNTELPTSTSTVLSEAPSSEVASSELASESPVEITSEQEISNQDNQANKATPIKTATSEASATKTSSEKVTEPVPVEETKTPTKNSEQPAPIDENEKQVTPSVTLENAPHISGGHYYSDDNGNWYYKDANGKNLVGLNYVDNVPVYFSQDGIQIKGGFAEDGRYYDKDSGALVTKAFKELLTYIGRDDINGQNIYTTDWYYLDADGRPLKGPQNIGGTNMYFFPNGAQVKGRFAPDGHYYDKDSGALVTNSFVHVYNWNYQNQDGNRVNHFVIAIPNNSVVGPNGENQFLDMSHYPLSSNDLNREDFYYYVDDKGDKLTGPQTLNGIHVYFDQNGRQLRGEFAFDEDGTVHYYDAKNGARAENTIVRTNTGAFKFDANGNGHLMKPGEEIDTPVTPTPTVSLDKAPRVFGGHYYSDNEGNWYYKDANGKNLIGLNFVDNIPVYFDKDGKQVKGRFAEDGRYYDKNSGALVTKRYLETEDGNWVYVNDKGDKLKGEQTIDGVKVYFDDFTGTQVKGHFAPNGKYYDKDSGALVTNAFKEILTYIGRDDINNQNIYTTAWYYLDADGKPLTGPQTFGNSHFYFLPNGAQVKGRFAPDGHYYDKDSGALVTNSFVHVYNWNYRNLDGDRIFHFTITIPGNDIVGQDGQYPRESKDLDREDFYYYVDAKGDKLTGPQTLNGIHVYFDQNGKQLRGEFKFDDDGTVHYYDAKNGARAENTIVRTNTGAFKFDADGNGHLMGPDEV</sequence>
<dbReference type="Gene3D" id="2.10.270.10">
    <property type="entry name" value="Cholin Binding"/>
    <property type="match status" value="6"/>
</dbReference>
<dbReference type="RefSeq" id="WP_422068346.1">
    <property type="nucleotide sequence ID" value="NZ_CACRUJ010000006.1"/>
</dbReference>
<keyword evidence="3" id="KW-0732">Signal</keyword>
<dbReference type="InterPro" id="IPR027636">
    <property type="entry name" value="Glucan-bd_rpt"/>
</dbReference>
<keyword evidence="4" id="KW-0808">Transferase</keyword>
<dbReference type="AlphaFoldDB" id="A0A6N3CF52"/>
<organism evidence="4">
    <name type="scientific">Streptococcus salivarius</name>
    <dbReference type="NCBI Taxonomy" id="1304"/>
    <lineage>
        <taxon>Bacteria</taxon>
        <taxon>Bacillati</taxon>
        <taxon>Bacillota</taxon>
        <taxon>Bacilli</taxon>
        <taxon>Lactobacillales</taxon>
        <taxon>Streptococcaceae</taxon>
        <taxon>Streptococcus</taxon>
    </lineage>
</organism>
<proteinExistence type="predicted"/>
<dbReference type="EC" id="2.4.1.5" evidence="4"/>
<dbReference type="EMBL" id="CACRUJ010000006">
    <property type="protein sequence ID" value="VYU12547.1"/>
    <property type="molecule type" value="Genomic_DNA"/>
</dbReference>
<feature type="signal peptide" evidence="3">
    <location>
        <begin position="1"/>
        <end position="37"/>
    </location>
</feature>
<feature type="compositionally biased region" description="Basic and acidic residues" evidence="2">
    <location>
        <begin position="141"/>
        <end position="156"/>
    </location>
</feature>
<dbReference type="InterPro" id="IPR018337">
    <property type="entry name" value="Cell_wall/Cho-bd_repeat"/>
</dbReference>
<name>A0A6N3CF52_STRSL</name>
<feature type="chain" id="PRO_5026934007" evidence="3">
    <location>
        <begin position="38"/>
        <end position="815"/>
    </location>
</feature>
<dbReference type="GO" id="GO:0047849">
    <property type="term" value="F:dextransucrase activity"/>
    <property type="evidence" value="ECO:0007669"/>
    <property type="project" value="UniProtKB-EC"/>
</dbReference>
<feature type="compositionally biased region" description="Low complexity" evidence="2">
    <location>
        <begin position="87"/>
        <end position="108"/>
    </location>
</feature>
<dbReference type="NCBIfam" id="TIGR04035">
    <property type="entry name" value="glucan_65_rpt"/>
    <property type="match status" value="7"/>
</dbReference>
<dbReference type="Pfam" id="PF19127">
    <property type="entry name" value="Choline_bind_3"/>
    <property type="match status" value="7"/>
</dbReference>
<feature type="compositionally biased region" description="Polar residues" evidence="2">
    <location>
        <begin position="69"/>
        <end position="86"/>
    </location>
</feature>
<feature type="compositionally biased region" description="Low complexity" evidence="2">
    <location>
        <begin position="129"/>
        <end position="140"/>
    </location>
</feature>
<keyword evidence="1" id="KW-0677">Repeat</keyword>
<accession>A0A6N3CF52</accession>
<gene>
    <name evidence="4" type="primary">gtfC_5</name>
    <name evidence="4" type="ORF">SSLFYP6_01619</name>
</gene>
<keyword evidence="4" id="KW-0328">Glycosyltransferase</keyword>
<reference evidence="4" key="1">
    <citation type="submission" date="2019-11" db="EMBL/GenBank/DDBJ databases">
        <authorList>
            <person name="Feng L."/>
        </authorList>
    </citation>
    <scope>NUCLEOTIDE SEQUENCE</scope>
    <source>
        <strain evidence="4">SSalivariusLFYP6</strain>
    </source>
</reference>
<feature type="region of interest" description="Disordered" evidence="2">
    <location>
        <begin position="66"/>
        <end position="174"/>
    </location>
</feature>